<dbReference type="Proteomes" id="UP000620124">
    <property type="component" value="Unassembled WGS sequence"/>
</dbReference>
<dbReference type="CDD" id="cd14270">
    <property type="entry name" value="UBA"/>
    <property type="match status" value="1"/>
</dbReference>
<dbReference type="InterPro" id="IPR009060">
    <property type="entry name" value="UBA-like_sf"/>
</dbReference>
<gene>
    <name evidence="3" type="ORF">MVEN_02087400</name>
</gene>
<keyword evidence="4" id="KW-1185">Reference proteome</keyword>
<sequence>MRCPRRLTLGAHLLRQASRATTPSTDWWAIRLPRSQSPFAAPSISPQATGTSASVPDPFGFAQAFEDAPAPAPEATAPEAPADAPGPESKSPTPKPAELLTPAHDSVTDSENDIFFDAPHWHWAYVPPQSTMSSQHNSRLWSPPAVTRQPTLDRTETTDLGTELKELDVVESDSSDESDSEDEVPLATLQKEKKAEVAESAGTPAAKPNGNGDAKPAAESSFDDVFGVSDPPAAVVAAAPVAEPSTDAFGMPLMSDSSPFSTPGNGFAPAAAPPAVAGVNAFDEALGKIPASASPAPQFTAFDAAFDDNFDFGSASTAAATTETAFPPAPTAFSPSPASAFPLSPTGAVNGHAPPSASANKNEFDSVFAAPSDAAPAPVAEPPKAMNGNSSNMPNFGAPTITSQTSPNGSAAGTAGGPSTSFDEAFAGFGSGPDLKGLGATIDSPTTATAPSGPPPSEPPPSGPSQSFPSVSPTSSPKSAAPPSRGATERSVSPPPRHRSPPPPKDSKKRPSTSSSKDEKIKDTPPTRSSKLSIRLPFGPSQLLTPPREEPERTTTPAVDDDVEAVKQLTAMGFSRTQAVDALETSGYDVQKALNSLLNLNAQ</sequence>
<feature type="compositionally biased region" description="Polar residues" evidence="1">
    <location>
        <begin position="387"/>
        <end position="404"/>
    </location>
</feature>
<evidence type="ECO:0000256" key="1">
    <source>
        <dbReference type="SAM" id="MobiDB-lite"/>
    </source>
</evidence>
<evidence type="ECO:0000313" key="3">
    <source>
        <dbReference type="EMBL" id="KAF7338611.1"/>
    </source>
</evidence>
<feature type="region of interest" description="Disordered" evidence="1">
    <location>
        <begin position="38"/>
        <end position="111"/>
    </location>
</feature>
<feature type="compositionally biased region" description="Low complexity" evidence="1">
    <location>
        <begin position="62"/>
        <end position="88"/>
    </location>
</feature>
<dbReference type="Gene3D" id="1.10.8.10">
    <property type="entry name" value="DNA helicase RuvA subunit, C-terminal domain"/>
    <property type="match status" value="1"/>
</dbReference>
<feature type="compositionally biased region" description="Low complexity" evidence="1">
    <location>
        <begin position="323"/>
        <end position="346"/>
    </location>
</feature>
<feature type="compositionally biased region" description="Basic and acidic residues" evidence="1">
    <location>
        <begin position="151"/>
        <end position="168"/>
    </location>
</feature>
<feature type="region of interest" description="Disordered" evidence="1">
    <location>
        <begin position="323"/>
        <end position="561"/>
    </location>
</feature>
<feature type="compositionally biased region" description="Polar residues" evidence="1">
    <location>
        <begin position="38"/>
        <end position="54"/>
    </location>
</feature>
<feature type="compositionally biased region" description="Polar residues" evidence="1">
    <location>
        <begin position="128"/>
        <end position="140"/>
    </location>
</feature>
<feature type="region of interest" description="Disordered" evidence="1">
    <location>
        <begin position="127"/>
        <end position="226"/>
    </location>
</feature>
<protein>
    <recommendedName>
        <fullName evidence="2">UBA domain-containing protein</fullName>
    </recommendedName>
</protein>
<feature type="compositionally biased region" description="Low complexity" evidence="1">
    <location>
        <begin position="464"/>
        <end position="484"/>
    </location>
</feature>
<dbReference type="EMBL" id="JACAZI010000021">
    <property type="protein sequence ID" value="KAF7338611.1"/>
    <property type="molecule type" value="Genomic_DNA"/>
</dbReference>
<dbReference type="Pfam" id="PF00627">
    <property type="entry name" value="UBA"/>
    <property type="match status" value="1"/>
</dbReference>
<dbReference type="SUPFAM" id="SSF46934">
    <property type="entry name" value="UBA-like"/>
    <property type="match status" value="1"/>
</dbReference>
<feature type="compositionally biased region" description="Pro residues" evidence="1">
    <location>
        <begin position="452"/>
        <end position="463"/>
    </location>
</feature>
<dbReference type="SMART" id="SM00165">
    <property type="entry name" value="UBA"/>
    <property type="match status" value="1"/>
</dbReference>
<proteinExistence type="predicted"/>
<feature type="compositionally biased region" description="Low complexity" evidence="1">
    <location>
        <begin position="405"/>
        <end position="421"/>
    </location>
</feature>
<evidence type="ECO:0000313" key="4">
    <source>
        <dbReference type="Proteomes" id="UP000620124"/>
    </source>
</evidence>
<feature type="compositionally biased region" description="Low complexity" evidence="1">
    <location>
        <begin position="369"/>
        <end position="385"/>
    </location>
</feature>
<dbReference type="PROSITE" id="PS50030">
    <property type="entry name" value="UBA"/>
    <property type="match status" value="1"/>
</dbReference>
<dbReference type="AlphaFoldDB" id="A0A8H6XDM5"/>
<dbReference type="InterPro" id="IPR015940">
    <property type="entry name" value="UBA"/>
</dbReference>
<organism evidence="3 4">
    <name type="scientific">Mycena venus</name>
    <dbReference type="NCBI Taxonomy" id="2733690"/>
    <lineage>
        <taxon>Eukaryota</taxon>
        <taxon>Fungi</taxon>
        <taxon>Dikarya</taxon>
        <taxon>Basidiomycota</taxon>
        <taxon>Agaricomycotina</taxon>
        <taxon>Agaricomycetes</taxon>
        <taxon>Agaricomycetidae</taxon>
        <taxon>Agaricales</taxon>
        <taxon>Marasmiineae</taxon>
        <taxon>Mycenaceae</taxon>
        <taxon>Mycena</taxon>
    </lineage>
</organism>
<accession>A0A8H6XDM5</accession>
<dbReference type="OrthoDB" id="524326at2759"/>
<name>A0A8H6XDM5_9AGAR</name>
<feature type="domain" description="UBA" evidence="2">
    <location>
        <begin position="558"/>
        <end position="600"/>
    </location>
</feature>
<evidence type="ECO:0000259" key="2">
    <source>
        <dbReference type="PROSITE" id="PS50030"/>
    </source>
</evidence>
<comment type="caution">
    <text evidence="3">The sequence shown here is derived from an EMBL/GenBank/DDBJ whole genome shotgun (WGS) entry which is preliminary data.</text>
</comment>
<feature type="compositionally biased region" description="Basic and acidic residues" evidence="1">
    <location>
        <begin position="516"/>
        <end position="525"/>
    </location>
</feature>
<reference evidence="3" key="1">
    <citation type="submission" date="2020-05" db="EMBL/GenBank/DDBJ databases">
        <title>Mycena genomes resolve the evolution of fungal bioluminescence.</title>
        <authorList>
            <person name="Tsai I.J."/>
        </authorList>
    </citation>
    <scope>NUCLEOTIDE SEQUENCE</scope>
    <source>
        <strain evidence="3">CCC161011</strain>
    </source>
</reference>
<feature type="compositionally biased region" description="Acidic residues" evidence="1">
    <location>
        <begin position="169"/>
        <end position="184"/>
    </location>
</feature>